<dbReference type="OrthoDB" id="9779418at2"/>
<name>A0A5S3PJE0_9FLAO</name>
<dbReference type="Gene3D" id="3.40.720.10">
    <property type="entry name" value="Alkaline Phosphatase, subunit A"/>
    <property type="match status" value="1"/>
</dbReference>
<reference evidence="1 2" key="1">
    <citation type="submission" date="2019-05" db="EMBL/GenBank/DDBJ databases">
        <authorList>
            <person name="Zhang J.-Y."/>
            <person name="Feg X."/>
            <person name="Du Z.-J."/>
        </authorList>
    </citation>
    <scope>NUCLEOTIDE SEQUENCE [LARGE SCALE GENOMIC DNA]</scope>
    <source>
        <strain evidence="1 2">RZ26</strain>
    </source>
</reference>
<dbReference type="Gene3D" id="3.30.1360.180">
    <property type="match status" value="1"/>
</dbReference>
<dbReference type="Proteomes" id="UP000310314">
    <property type="component" value="Unassembled WGS sequence"/>
</dbReference>
<keyword evidence="2" id="KW-1185">Reference proteome</keyword>
<dbReference type="Pfam" id="PF01663">
    <property type="entry name" value="Phosphodiest"/>
    <property type="match status" value="1"/>
</dbReference>
<dbReference type="InterPro" id="IPR017850">
    <property type="entry name" value="Alkaline_phosphatase_core_sf"/>
</dbReference>
<dbReference type="PANTHER" id="PTHR10151">
    <property type="entry name" value="ECTONUCLEOTIDE PYROPHOSPHATASE/PHOSPHODIESTERASE"/>
    <property type="match status" value="1"/>
</dbReference>
<evidence type="ECO:0000313" key="1">
    <source>
        <dbReference type="EMBL" id="TMM53469.1"/>
    </source>
</evidence>
<accession>A0A5S3PJE0</accession>
<proteinExistence type="predicted"/>
<comment type="caution">
    <text evidence="1">The sequence shown here is derived from an EMBL/GenBank/DDBJ whole genome shotgun (WGS) entry which is preliminary data.</text>
</comment>
<sequence>MLLLTSCNKKILSPTHSIANTNSKSAQKKPYVILISLDGFRWDYLEKYHPPNLTSFIKNGVKAESLIPSFPTKTFPNHYTIATGLYPDKHGILGNIFYDYKKDTIFNKRNLEMSEDGSFYGGSPIWVEANKANMVTASYFFVGTEADIQGIRPTYYYKFDGSVKNEAKINQALEWMNLPDESRPHLMTLYFADLDKVGHRFGTSQDEKLEKALLQLDKNLGDLFKGLSATGLPVNIFIVSDHGMINQSTANLIPTESIENDDLYLSIDNGSIVNIHPKKNIEVDQVYNYLKKKEDGFKVYKTNKTPGFEYSPKNKNWGEIQLIPDFGYSFLDQRRIGLIGKNGVTTIGIHGIDSKYKEMHGIFYANGPAFKEGYEIPSVKNIHIYPLMCKILGLEIPKSIDGDINQIGSVLKE</sequence>
<dbReference type="SUPFAM" id="SSF53649">
    <property type="entry name" value="Alkaline phosphatase-like"/>
    <property type="match status" value="1"/>
</dbReference>
<gene>
    <name evidence="1" type="ORF">FEE95_19155</name>
</gene>
<organism evidence="1 2">
    <name type="scientific">Maribacter algarum</name>
    <name type="common">ex Zhang et al. 2020</name>
    <dbReference type="NCBI Taxonomy" id="2578118"/>
    <lineage>
        <taxon>Bacteria</taxon>
        <taxon>Pseudomonadati</taxon>
        <taxon>Bacteroidota</taxon>
        <taxon>Flavobacteriia</taxon>
        <taxon>Flavobacteriales</taxon>
        <taxon>Flavobacteriaceae</taxon>
        <taxon>Maribacter</taxon>
    </lineage>
</organism>
<dbReference type="EMBL" id="VATY01000005">
    <property type="protein sequence ID" value="TMM53469.1"/>
    <property type="molecule type" value="Genomic_DNA"/>
</dbReference>
<dbReference type="GO" id="GO:0016787">
    <property type="term" value="F:hydrolase activity"/>
    <property type="evidence" value="ECO:0007669"/>
    <property type="project" value="UniProtKB-ARBA"/>
</dbReference>
<dbReference type="InterPro" id="IPR002591">
    <property type="entry name" value="Phosphodiest/P_Trfase"/>
</dbReference>
<protein>
    <submittedName>
        <fullName evidence="1">Alkaline phosphatase family protein</fullName>
    </submittedName>
</protein>
<dbReference type="PANTHER" id="PTHR10151:SF120">
    <property type="entry name" value="BIS(5'-ADENOSYL)-TRIPHOSPHATASE"/>
    <property type="match status" value="1"/>
</dbReference>
<dbReference type="AlphaFoldDB" id="A0A5S3PJE0"/>
<dbReference type="CDD" id="cd16018">
    <property type="entry name" value="Enpp"/>
    <property type="match status" value="1"/>
</dbReference>
<evidence type="ECO:0000313" key="2">
    <source>
        <dbReference type="Proteomes" id="UP000310314"/>
    </source>
</evidence>